<accession>A0A8J5HZK0</accession>
<dbReference type="InterPro" id="IPR013103">
    <property type="entry name" value="RVT_2"/>
</dbReference>
<gene>
    <name evidence="10" type="ORF">ZIOFF_008906</name>
</gene>
<protein>
    <recommendedName>
        <fullName evidence="9">ALOG domain-containing protein</fullName>
    </recommendedName>
</protein>
<proteinExistence type="inferred from homology"/>
<dbReference type="InterPro" id="IPR043502">
    <property type="entry name" value="DNA/RNA_pol_sf"/>
</dbReference>
<name>A0A8J5HZK0_ZINOF</name>
<evidence type="ECO:0000256" key="4">
    <source>
        <dbReference type="ARBA" id="ARBA00023015"/>
    </source>
</evidence>
<dbReference type="InterPro" id="IPR006936">
    <property type="entry name" value="ALOG_dom"/>
</dbReference>
<evidence type="ECO:0000256" key="6">
    <source>
        <dbReference type="ARBA" id="ARBA00023163"/>
    </source>
</evidence>
<keyword evidence="11" id="KW-1185">Reference proteome</keyword>
<dbReference type="GO" id="GO:0005634">
    <property type="term" value="C:nucleus"/>
    <property type="evidence" value="ECO:0007669"/>
    <property type="project" value="UniProtKB-SubCell"/>
</dbReference>
<evidence type="ECO:0000313" key="10">
    <source>
        <dbReference type="EMBL" id="KAG6534992.1"/>
    </source>
</evidence>
<organism evidence="10 11">
    <name type="scientific">Zingiber officinale</name>
    <name type="common">Ginger</name>
    <name type="synonym">Amomum zingiber</name>
    <dbReference type="NCBI Taxonomy" id="94328"/>
    <lineage>
        <taxon>Eukaryota</taxon>
        <taxon>Viridiplantae</taxon>
        <taxon>Streptophyta</taxon>
        <taxon>Embryophyta</taxon>
        <taxon>Tracheophyta</taxon>
        <taxon>Spermatophyta</taxon>
        <taxon>Magnoliopsida</taxon>
        <taxon>Liliopsida</taxon>
        <taxon>Zingiberales</taxon>
        <taxon>Zingiberaceae</taxon>
        <taxon>Zingiber</taxon>
    </lineage>
</organism>
<dbReference type="InterPro" id="IPR040222">
    <property type="entry name" value="ALOG"/>
</dbReference>
<evidence type="ECO:0000256" key="2">
    <source>
        <dbReference type="ARBA" id="ARBA00010308"/>
    </source>
</evidence>
<dbReference type="CDD" id="cd09272">
    <property type="entry name" value="RNase_HI_RT_Ty1"/>
    <property type="match status" value="1"/>
</dbReference>
<dbReference type="GO" id="GO:0009299">
    <property type="term" value="P:mRNA transcription"/>
    <property type="evidence" value="ECO:0007669"/>
    <property type="project" value="TreeGrafter"/>
</dbReference>
<dbReference type="Pfam" id="PF07727">
    <property type="entry name" value="RVT_2"/>
    <property type="match status" value="1"/>
</dbReference>
<reference evidence="10 11" key="1">
    <citation type="submission" date="2020-08" db="EMBL/GenBank/DDBJ databases">
        <title>Plant Genome Project.</title>
        <authorList>
            <person name="Zhang R.-G."/>
        </authorList>
    </citation>
    <scope>NUCLEOTIDE SEQUENCE [LARGE SCALE GENOMIC DNA]</scope>
    <source>
        <tissue evidence="10">Rhizome</tissue>
    </source>
</reference>
<keyword evidence="6" id="KW-0804">Transcription</keyword>
<dbReference type="PANTHER" id="PTHR31165">
    <property type="entry name" value="PROTEIN G1-LIKE2"/>
    <property type="match status" value="1"/>
</dbReference>
<evidence type="ECO:0000259" key="9">
    <source>
        <dbReference type="PROSITE" id="PS51697"/>
    </source>
</evidence>
<keyword evidence="7" id="KW-0539">Nucleus</keyword>
<dbReference type="GO" id="GO:0009416">
    <property type="term" value="P:response to light stimulus"/>
    <property type="evidence" value="ECO:0007669"/>
    <property type="project" value="TreeGrafter"/>
</dbReference>
<comment type="caution">
    <text evidence="10">The sequence shown here is derived from an EMBL/GenBank/DDBJ whole genome shotgun (WGS) entry which is preliminary data.</text>
</comment>
<evidence type="ECO:0000313" key="11">
    <source>
        <dbReference type="Proteomes" id="UP000734854"/>
    </source>
</evidence>
<evidence type="ECO:0000256" key="5">
    <source>
        <dbReference type="ARBA" id="ARBA00023125"/>
    </source>
</evidence>
<dbReference type="AlphaFoldDB" id="A0A8J5HZK0"/>
<dbReference type="GO" id="GO:0003677">
    <property type="term" value="F:DNA binding"/>
    <property type="evidence" value="ECO:0007669"/>
    <property type="project" value="UniProtKB-KW"/>
</dbReference>
<dbReference type="PROSITE" id="PS51697">
    <property type="entry name" value="ALOG"/>
    <property type="match status" value="1"/>
</dbReference>
<dbReference type="Proteomes" id="UP000734854">
    <property type="component" value="Unassembled WGS sequence"/>
</dbReference>
<comment type="subcellular location">
    <subcellularLocation>
        <location evidence="1">Nucleus</location>
    </subcellularLocation>
</comment>
<evidence type="ECO:0000256" key="3">
    <source>
        <dbReference type="ARBA" id="ARBA00022473"/>
    </source>
</evidence>
<dbReference type="SUPFAM" id="SSF56672">
    <property type="entry name" value="DNA/RNA polymerases"/>
    <property type="match status" value="1"/>
</dbReference>
<comment type="similarity">
    <text evidence="2">Belongs to the plant homeotic and developmental regulators ALOG protein family.</text>
</comment>
<evidence type="ECO:0000256" key="8">
    <source>
        <dbReference type="SAM" id="MobiDB-lite"/>
    </source>
</evidence>
<keyword evidence="3" id="KW-0217">Developmental protein</keyword>
<feature type="domain" description="ALOG" evidence="9">
    <location>
        <begin position="221"/>
        <end position="315"/>
    </location>
</feature>
<dbReference type="Pfam" id="PF04852">
    <property type="entry name" value="ALOG_dom"/>
    <property type="match status" value="1"/>
</dbReference>
<evidence type="ECO:0000256" key="1">
    <source>
        <dbReference type="ARBA" id="ARBA00004123"/>
    </source>
</evidence>
<dbReference type="EMBL" id="JACMSC010000002">
    <property type="protein sequence ID" value="KAG6534992.1"/>
    <property type="molecule type" value="Genomic_DNA"/>
</dbReference>
<keyword evidence="5" id="KW-0238">DNA-binding</keyword>
<evidence type="ECO:0000256" key="7">
    <source>
        <dbReference type="ARBA" id="ARBA00023242"/>
    </source>
</evidence>
<feature type="region of interest" description="Disordered" evidence="8">
    <location>
        <begin position="307"/>
        <end position="332"/>
    </location>
</feature>
<keyword evidence="4" id="KW-0805">Transcription regulation</keyword>
<sequence>MDKHLQEKGFIKCPYEHALYIQSKDKDVLIVCLYVDDLIFTRSNPSLFGKFKEVMTKEFEMTDIGLMTYYLGIKVNQREDGSFISQAGYAREILKKFRMDNIATWKIQLLPTLRSLERNLRYIKGTIYFGLLYSTSNHFKLEGYSDSDWGGDIDDRKSTTGFVFFMGDTTFTWMSKKQPIVTLSTCEAEYVAATSCVCHAVWLRNLLNELSLPQEEATKIRCSGAHMLEFLRYLDQFGKTRVHVEGCAFFSRPQPPAPCPCPLCQAWSSLDALVGRLRVAFEEANPFAARTVRIDLREVRESQARARDIAYDKKRSTRKKQRRPPAPPTEEASATLELIAEAGYYNNPQRQMLMMMIMMQQASVGGGSSAAAAACSCGN</sequence>
<dbReference type="PANTHER" id="PTHR31165:SF122">
    <property type="entry name" value="PROTEIN G1-LIKE1"/>
    <property type="match status" value="1"/>
</dbReference>